<dbReference type="OMA" id="MCIRELD"/>
<dbReference type="eggNOG" id="ENOG502RFNH">
    <property type="taxonomic scope" value="Eukaryota"/>
</dbReference>
<dbReference type="KEGG" id="cbr:CBG_24250"/>
<dbReference type="Pfam" id="PF00651">
    <property type="entry name" value="BTB"/>
    <property type="match status" value="1"/>
</dbReference>
<dbReference type="EMBL" id="HE601089">
    <property type="protein sequence ID" value="CAP20903.2"/>
    <property type="molecule type" value="Genomic_DNA"/>
</dbReference>
<evidence type="ECO:0000313" key="3">
    <source>
        <dbReference type="Proteomes" id="UP000008549"/>
    </source>
</evidence>
<accession>A8WKA9</accession>
<gene>
    <name evidence="2 4" type="ORF">CBG24250</name>
    <name evidence="2" type="ORF">CBG_24250</name>
</gene>
<feature type="domain" description="BTB" evidence="1">
    <location>
        <begin position="138"/>
        <end position="197"/>
    </location>
</feature>
<dbReference type="PANTHER" id="PTHR22744">
    <property type="entry name" value="HELIX LOOP HELIX PROTEIN 21-RELATED"/>
    <property type="match status" value="1"/>
</dbReference>
<dbReference type="Gene3D" id="3.30.710.10">
    <property type="entry name" value="Potassium Channel Kv1.1, Chain A"/>
    <property type="match status" value="1"/>
</dbReference>
<dbReference type="PANTHER" id="PTHR22744:SF14">
    <property type="entry name" value="BTB DOMAIN-CONTAINING PROTEIN-RELATED"/>
    <property type="match status" value="1"/>
</dbReference>
<dbReference type="CDD" id="cd14733">
    <property type="entry name" value="BACK"/>
    <property type="match status" value="1"/>
</dbReference>
<evidence type="ECO:0000313" key="4">
    <source>
        <dbReference type="WormBase" id="CBG24250"/>
    </source>
</evidence>
<dbReference type="CTD" id="8590168"/>
<dbReference type="PROSITE" id="PS50097">
    <property type="entry name" value="BTB"/>
    <property type="match status" value="1"/>
</dbReference>
<dbReference type="AlphaFoldDB" id="A8WKA9"/>
<reference evidence="2 3" key="2">
    <citation type="journal article" date="2011" name="PLoS Genet.">
        <title>Caenorhabditis briggsae recombinant inbred line genotypes reveal inter-strain incompatibility and the evolution of recombination.</title>
        <authorList>
            <person name="Ross J.A."/>
            <person name="Koboldt D.C."/>
            <person name="Staisch J.E."/>
            <person name="Chamberlin H.M."/>
            <person name="Gupta B.P."/>
            <person name="Miller R.D."/>
            <person name="Baird S.E."/>
            <person name="Haag E.S."/>
        </authorList>
    </citation>
    <scope>NUCLEOTIDE SEQUENCE [LARGE SCALE GENOMIC DNA]</scope>
    <source>
        <strain evidence="2 3">AF16</strain>
    </source>
</reference>
<sequence length="391" mass="44558">MTTKVISYKSGQKKVDNTGPAIVLESGEKDGIKHTWSGGIDIYPRVNFTLNIDWKDLKNQGAHRLVGHLILSSVYAHYQTQRLDIDWTDTNQSVLVAIGSSPVSFPVSFEYNLTAHYAESSPPDKMSYEKLFVASDKTDVVLVVDGKKLNVNKSFLSIHSDYFSNLFSSNSKEGQMKEIEIKEVSYEDFGLLLATFYPNPQFPNDQTVEKLLEMASRFQVSSVVGIVEYHLLNNSRIGYEKMLCLADEYVMPKLLKKCISQMDSSEKARKLKKSPEFEKLSTELAVFLISRIKNSRKFADQTVEKLLEMARRFQVSSVVGIIEYHLLHISKIAYEKMLWFADEYALSKLLAKCISEMNSAETAKKLRKTAEFEKLSLNTRLLILERLLEVI</sequence>
<dbReference type="InterPro" id="IPR011333">
    <property type="entry name" value="SKP1/BTB/POZ_sf"/>
</dbReference>
<dbReference type="CDD" id="cd18186">
    <property type="entry name" value="BTB_POZ_ZBTB_KLHL-like"/>
    <property type="match status" value="1"/>
</dbReference>
<dbReference type="RefSeq" id="XP_002648165.2">
    <property type="nucleotide sequence ID" value="XM_002648119.2"/>
</dbReference>
<dbReference type="SUPFAM" id="SSF54695">
    <property type="entry name" value="POZ domain"/>
    <property type="match status" value="1"/>
</dbReference>
<dbReference type="WormBase" id="CBG24250">
    <property type="protein sequence ID" value="CBP13400"/>
    <property type="gene ID" value="WBGene00042406"/>
</dbReference>
<organism evidence="2 3">
    <name type="scientific">Caenorhabditis briggsae</name>
    <dbReference type="NCBI Taxonomy" id="6238"/>
    <lineage>
        <taxon>Eukaryota</taxon>
        <taxon>Metazoa</taxon>
        <taxon>Ecdysozoa</taxon>
        <taxon>Nematoda</taxon>
        <taxon>Chromadorea</taxon>
        <taxon>Rhabditida</taxon>
        <taxon>Rhabditina</taxon>
        <taxon>Rhabditomorpha</taxon>
        <taxon>Rhabditoidea</taxon>
        <taxon>Rhabditidae</taxon>
        <taxon>Peloderinae</taxon>
        <taxon>Caenorhabditis</taxon>
    </lineage>
</organism>
<dbReference type="SMART" id="SM00225">
    <property type="entry name" value="BTB"/>
    <property type="match status" value="1"/>
</dbReference>
<evidence type="ECO:0000313" key="2">
    <source>
        <dbReference type="EMBL" id="CAP20903.2"/>
    </source>
</evidence>
<evidence type="ECO:0000259" key="1">
    <source>
        <dbReference type="PROSITE" id="PS50097"/>
    </source>
</evidence>
<dbReference type="HOGENOM" id="CLU_036654_0_0_1"/>
<keyword evidence="3" id="KW-1185">Reference proteome</keyword>
<dbReference type="InterPro" id="IPR000210">
    <property type="entry name" value="BTB/POZ_dom"/>
</dbReference>
<dbReference type="GeneID" id="8590168"/>
<reference evidence="2 3" key="1">
    <citation type="journal article" date="2003" name="PLoS Biol.">
        <title>The genome sequence of Caenorhabditis briggsae: a platform for comparative genomics.</title>
        <authorList>
            <person name="Stein L.D."/>
            <person name="Bao Z."/>
            <person name="Blasiar D."/>
            <person name="Blumenthal T."/>
            <person name="Brent M.R."/>
            <person name="Chen N."/>
            <person name="Chinwalla A."/>
            <person name="Clarke L."/>
            <person name="Clee C."/>
            <person name="Coghlan A."/>
            <person name="Coulson A."/>
            <person name="D'Eustachio P."/>
            <person name="Fitch D.H."/>
            <person name="Fulton L.A."/>
            <person name="Fulton R.E."/>
            <person name="Griffiths-Jones S."/>
            <person name="Harris T.W."/>
            <person name="Hillier L.W."/>
            <person name="Kamath R."/>
            <person name="Kuwabara P.E."/>
            <person name="Mardis E.R."/>
            <person name="Marra M.A."/>
            <person name="Miner T.L."/>
            <person name="Minx P."/>
            <person name="Mullikin J.C."/>
            <person name="Plumb R.W."/>
            <person name="Rogers J."/>
            <person name="Schein J.E."/>
            <person name="Sohrmann M."/>
            <person name="Spieth J."/>
            <person name="Stajich J.E."/>
            <person name="Wei C."/>
            <person name="Willey D."/>
            <person name="Wilson R.K."/>
            <person name="Durbin R."/>
            <person name="Waterston R.H."/>
        </authorList>
    </citation>
    <scope>NUCLEOTIDE SEQUENCE [LARGE SCALE GENOMIC DNA]</scope>
    <source>
        <strain evidence="2 3">AF16</strain>
    </source>
</reference>
<dbReference type="Proteomes" id="UP000008549">
    <property type="component" value="Unassembled WGS sequence"/>
</dbReference>
<protein>
    <submittedName>
        <fullName evidence="2">Protein CBG24250</fullName>
    </submittedName>
</protein>
<name>A8WKA9_CAEBR</name>
<proteinExistence type="predicted"/>